<gene>
    <name evidence="2" type="ORF">Vau01_114660</name>
</gene>
<name>A0A8J3ZM62_9ACTN</name>
<reference evidence="2" key="1">
    <citation type="submission" date="2021-01" db="EMBL/GenBank/DDBJ databases">
        <title>Whole genome shotgun sequence of Virgisporangium aurantiacum NBRC 16421.</title>
        <authorList>
            <person name="Komaki H."/>
            <person name="Tamura T."/>
        </authorList>
    </citation>
    <scope>NUCLEOTIDE SEQUENCE</scope>
    <source>
        <strain evidence="2">NBRC 16421</strain>
    </source>
</reference>
<dbReference type="Proteomes" id="UP000612585">
    <property type="component" value="Unassembled WGS sequence"/>
</dbReference>
<organism evidence="2 3">
    <name type="scientific">Virgisporangium aurantiacum</name>
    <dbReference type="NCBI Taxonomy" id="175570"/>
    <lineage>
        <taxon>Bacteria</taxon>
        <taxon>Bacillati</taxon>
        <taxon>Actinomycetota</taxon>
        <taxon>Actinomycetes</taxon>
        <taxon>Micromonosporales</taxon>
        <taxon>Micromonosporaceae</taxon>
        <taxon>Virgisporangium</taxon>
    </lineage>
</organism>
<sequence>MTSDTWLGDLATAMAALRPATESEWDFIASLLGLAPVPSSTPIGPSEQVAGGQVVQRAAQLPPDDHPPSVTSPQPSEAGETGPAPSVDPEPRDAPLLTPVGQVRPTEVDMGQISLPRADPTSLSAVPPHTSLLPPRSGVAIIQLLLGRDVPDGDLDVPAVVDLLANRLPVPTLPRHAQRTMRYGAQLLVDRSDSMRPFARDQSVFVQQVRRLLGANSVDVRYFLGSPLRGVALRPGARRVRYQPSAPGTRILLLSDFGAIVHPNCPPGPPQDEWIRFLTVVAQRASAVVGLVPYPPSRWPRWLRERASLVAWDRTSTTSSVSTRLR</sequence>
<evidence type="ECO:0000256" key="1">
    <source>
        <dbReference type="SAM" id="MobiDB-lite"/>
    </source>
</evidence>
<proteinExistence type="predicted"/>
<accession>A0A8J3ZM62</accession>
<keyword evidence="3" id="KW-1185">Reference proteome</keyword>
<evidence type="ECO:0000313" key="2">
    <source>
        <dbReference type="EMBL" id="GIJ63950.1"/>
    </source>
</evidence>
<feature type="region of interest" description="Disordered" evidence="1">
    <location>
        <begin position="36"/>
        <end position="104"/>
    </location>
</feature>
<dbReference type="AlphaFoldDB" id="A0A8J3ZM62"/>
<dbReference type="EMBL" id="BOPG01000105">
    <property type="protein sequence ID" value="GIJ63950.1"/>
    <property type="molecule type" value="Genomic_DNA"/>
</dbReference>
<protein>
    <submittedName>
        <fullName evidence="2">Uncharacterized protein</fullName>
    </submittedName>
</protein>
<evidence type="ECO:0000313" key="3">
    <source>
        <dbReference type="Proteomes" id="UP000612585"/>
    </source>
</evidence>
<comment type="caution">
    <text evidence="2">The sequence shown here is derived from an EMBL/GenBank/DDBJ whole genome shotgun (WGS) entry which is preliminary data.</text>
</comment>